<evidence type="ECO:0000256" key="7">
    <source>
        <dbReference type="ARBA" id="ARBA00054315"/>
    </source>
</evidence>
<dbReference type="GO" id="GO:1902434">
    <property type="term" value="P:sulfate import across plasma membrane"/>
    <property type="evidence" value="ECO:0007669"/>
    <property type="project" value="UniProtKB-ARBA"/>
</dbReference>
<feature type="transmembrane region" description="Helical" evidence="9">
    <location>
        <begin position="400"/>
        <end position="422"/>
    </location>
</feature>
<dbReference type="InterPro" id="IPR036513">
    <property type="entry name" value="STAS_dom_sf"/>
</dbReference>
<comment type="caution">
    <text evidence="11">The sequence shown here is derived from an EMBL/GenBank/DDBJ whole genome shotgun (WGS) entry which is preliminary data.</text>
</comment>
<dbReference type="NCBIfam" id="TIGR00815">
    <property type="entry name" value="sulP"/>
    <property type="match status" value="1"/>
</dbReference>
<dbReference type="Pfam" id="PF00916">
    <property type="entry name" value="Sulfate_transp"/>
    <property type="match status" value="1"/>
</dbReference>
<evidence type="ECO:0000256" key="9">
    <source>
        <dbReference type="SAM" id="Phobius"/>
    </source>
</evidence>
<evidence type="ECO:0000256" key="1">
    <source>
        <dbReference type="ARBA" id="ARBA00004141"/>
    </source>
</evidence>
<feature type="transmembrane region" description="Helical" evidence="9">
    <location>
        <begin position="241"/>
        <end position="258"/>
    </location>
</feature>
<keyword evidence="4 9" id="KW-0812">Transmembrane</keyword>
<feature type="transmembrane region" description="Helical" evidence="9">
    <location>
        <begin position="279"/>
        <end position="297"/>
    </location>
</feature>
<dbReference type="PROSITE" id="PS50801">
    <property type="entry name" value="STAS"/>
    <property type="match status" value="1"/>
</dbReference>
<feature type="region of interest" description="Disordered" evidence="8">
    <location>
        <begin position="719"/>
        <end position="748"/>
    </location>
</feature>
<dbReference type="InParanoid" id="A0A1Y2FEK0"/>
<evidence type="ECO:0000313" key="12">
    <source>
        <dbReference type="Proteomes" id="UP000193467"/>
    </source>
</evidence>
<evidence type="ECO:0000256" key="2">
    <source>
        <dbReference type="ARBA" id="ARBA00008692"/>
    </source>
</evidence>
<keyword evidence="12" id="KW-1185">Reference proteome</keyword>
<dbReference type="Proteomes" id="UP000193467">
    <property type="component" value="Unassembled WGS sequence"/>
</dbReference>
<feature type="domain" description="STAS" evidence="10">
    <location>
        <begin position="548"/>
        <end position="683"/>
    </location>
</feature>
<evidence type="ECO:0000256" key="3">
    <source>
        <dbReference type="ARBA" id="ARBA00022448"/>
    </source>
</evidence>
<keyword evidence="5 9" id="KW-1133">Transmembrane helix</keyword>
<feature type="transmembrane region" description="Helical" evidence="9">
    <location>
        <begin position="186"/>
        <end position="207"/>
    </location>
</feature>
<dbReference type="InterPro" id="IPR011547">
    <property type="entry name" value="SLC26A/SulP_dom"/>
</dbReference>
<dbReference type="AlphaFoldDB" id="A0A1Y2FEK0"/>
<feature type="transmembrane region" description="Helical" evidence="9">
    <location>
        <begin position="369"/>
        <end position="388"/>
    </location>
</feature>
<sequence length="799" mass="87123">MSATNSSLRTKAKKPHSLLAWGKDLIGYDEQVADVETPNPFRDAFHNIPEKATSYLQTLFPFTKWILHYNLTWFLGDMIAGLTVGIIVVPQSMSYAKIATLDPEYGLYSSFVGVMIYALFATSKDVTIGPVAVMSLEVGKVISHVQSQTGGDIYTAPEIATALAFITGIIVLGVGLLRLGWLVEFIPAPAVSGFMTGSAISILAGQVPSLMGYSDKFNTRAATYEVIINSFKHLPDTKRDAAFGLTSLVFLFVVRAIFQRIQLRARNPLVRRIAFFANTLRSSFVIIFVTVASWAYVRSYPVNQYPISILKTVPSGFKHMGPPLINGDLISRIGPLIPVSTIILLLEHIAIAKSFGRVNNYKIDPNQELIAIGVSNTIGTLFAAYPATGSFSRSAVKAKAGVRTPLAGWITGIVVIIALYALTGAFYWIPNAGLSAIIIHAVGDLIATPRQVFGFWKISPLEALIWMAAVITTVFSSVETGIYVSVAASAALLLYRIARPRGQFLGRVRLHAEVEDPLSTPQTHRDVYLPLVPDGIRNPAVRVDAPPPGVIVFRFEESFLYPNASFYADVVLDYAKKHTRSGQDFTATKTGDRPWNDPGPLRWAKPKPHVEGQFTQAEIEAQKPILRAVVFDFSSVSNCDTTSIQNLVDLRRVLERYAGREVEFHFAQILTPWIKRALLAGGFGTGKVVLERPLEIAPVVGLGGQETAPIARSAHFQRRFPFSPPRSPPNGVVEVQPEGPPSTSSKALDLESGLAAPPLNQKTWSDAGSDQEPVVSTLHSRFHLDLSSAVSAAVGTDEW</sequence>
<keyword evidence="6 9" id="KW-0472">Membrane</keyword>
<dbReference type="InterPro" id="IPR002645">
    <property type="entry name" value="STAS_dom"/>
</dbReference>
<dbReference type="FunCoup" id="A0A1Y2FEK0">
    <property type="interactions" value="33"/>
</dbReference>
<feature type="transmembrane region" description="Helical" evidence="9">
    <location>
        <begin position="481"/>
        <end position="498"/>
    </location>
</feature>
<proteinExistence type="inferred from homology"/>
<dbReference type="STRING" id="106004.A0A1Y2FEK0"/>
<dbReference type="CDD" id="cd07042">
    <property type="entry name" value="STAS_SulP_like_sulfate_transporter"/>
    <property type="match status" value="1"/>
</dbReference>
<evidence type="ECO:0000256" key="5">
    <source>
        <dbReference type="ARBA" id="ARBA00022989"/>
    </source>
</evidence>
<feature type="transmembrane region" description="Helical" evidence="9">
    <location>
        <begin position="71"/>
        <end position="93"/>
    </location>
</feature>
<dbReference type="OrthoDB" id="288203at2759"/>
<dbReference type="InterPro" id="IPR001902">
    <property type="entry name" value="SLC26A/SulP_fam"/>
</dbReference>
<evidence type="ECO:0000313" key="11">
    <source>
        <dbReference type="EMBL" id="ORY82341.1"/>
    </source>
</evidence>
<feature type="transmembrane region" description="Helical" evidence="9">
    <location>
        <begin position="159"/>
        <end position="179"/>
    </location>
</feature>
<dbReference type="GO" id="GO:0016020">
    <property type="term" value="C:membrane"/>
    <property type="evidence" value="ECO:0007669"/>
    <property type="project" value="UniProtKB-SubCell"/>
</dbReference>
<dbReference type="FunFam" id="3.30.750.24:FF:000046">
    <property type="entry name" value="Solute carrier family 26 (Sodium-independent sulfate anion transporter), member 11"/>
    <property type="match status" value="1"/>
</dbReference>
<dbReference type="EMBL" id="MCGR01000021">
    <property type="protein sequence ID" value="ORY82341.1"/>
    <property type="molecule type" value="Genomic_DNA"/>
</dbReference>
<evidence type="ECO:0000256" key="6">
    <source>
        <dbReference type="ARBA" id="ARBA00023136"/>
    </source>
</evidence>
<reference evidence="11 12" key="1">
    <citation type="submission" date="2016-07" db="EMBL/GenBank/DDBJ databases">
        <title>Pervasive Adenine N6-methylation of Active Genes in Fungi.</title>
        <authorList>
            <consortium name="DOE Joint Genome Institute"/>
            <person name="Mondo S.J."/>
            <person name="Dannebaum R.O."/>
            <person name="Kuo R.C."/>
            <person name="Labutti K."/>
            <person name="Haridas S."/>
            <person name="Kuo A."/>
            <person name="Salamov A."/>
            <person name="Ahrendt S.R."/>
            <person name="Lipzen A."/>
            <person name="Sullivan W."/>
            <person name="Andreopoulos W.B."/>
            <person name="Clum A."/>
            <person name="Lindquist E."/>
            <person name="Daum C."/>
            <person name="Ramamoorthy G.K."/>
            <person name="Gryganskyi A."/>
            <person name="Culley D."/>
            <person name="Magnuson J.K."/>
            <person name="James T.Y."/>
            <person name="O'Malley M.A."/>
            <person name="Stajich J.E."/>
            <person name="Spatafora J.W."/>
            <person name="Visel A."/>
            <person name="Grigoriev I.V."/>
        </authorList>
    </citation>
    <scope>NUCLEOTIDE SEQUENCE [LARGE SCALE GENOMIC DNA]</scope>
    <source>
        <strain evidence="11 12">62-1032</strain>
    </source>
</reference>
<organism evidence="11 12">
    <name type="scientific">Leucosporidium creatinivorum</name>
    <dbReference type="NCBI Taxonomy" id="106004"/>
    <lineage>
        <taxon>Eukaryota</taxon>
        <taxon>Fungi</taxon>
        <taxon>Dikarya</taxon>
        <taxon>Basidiomycota</taxon>
        <taxon>Pucciniomycotina</taxon>
        <taxon>Microbotryomycetes</taxon>
        <taxon>Leucosporidiales</taxon>
        <taxon>Leucosporidium</taxon>
    </lineage>
</organism>
<comment type="subcellular location">
    <subcellularLocation>
        <location evidence="1">Membrane</location>
        <topology evidence="1">Multi-pass membrane protein</topology>
    </subcellularLocation>
</comment>
<accession>A0A1Y2FEK0</accession>
<keyword evidence="3" id="KW-0813">Transport</keyword>
<protein>
    <submittedName>
        <fullName evidence="11">Sulfate transporter family-domain-containing protein</fullName>
    </submittedName>
</protein>
<name>A0A1Y2FEK0_9BASI</name>
<dbReference type="GO" id="GO:0015116">
    <property type="term" value="F:sulfate transmembrane transporter activity"/>
    <property type="evidence" value="ECO:0007669"/>
    <property type="project" value="UniProtKB-ARBA"/>
</dbReference>
<evidence type="ECO:0000256" key="8">
    <source>
        <dbReference type="SAM" id="MobiDB-lite"/>
    </source>
</evidence>
<evidence type="ECO:0000259" key="10">
    <source>
        <dbReference type="PROSITE" id="PS50801"/>
    </source>
</evidence>
<comment type="similarity">
    <text evidence="2">Belongs to the SLC26A/SulP transporter (TC 2.A.53) family.</text>
</comment>
<dbReference type="PANTHER" id="PTHR11814">
    <property type="entry name" value="SULFATE TRANSPORTER"/>
    <property type="match status" value="1"/>
</dbReference>
<gene>
    <name evidence="11" type="ORF">BCR35DRAFT_303733</name>
</gene>
<evidence type="ECO:0000256" key="4">
    <source>
        <dbReference type="ARBA" id="ARBA00022692"/>
    </source>
</evidence>
<comment type="function">
    <text evidence="7">High affinity uptake of sulfate into the cell.</text>
</comment>
<dbReference type="Gene3D" id="3.30.750.24">
    <property type="entry name" value="STAS domain"/>
    <property type="match status" value="1"/>
</dbReference>